<dbReference type="AlphaFoldDB" id="A6G5D6"/>
<evidence type="ECO:0000313" key="3">
    <source>
        <dbReference type="Proteomes" id="UP000005801"/>
    </source>
</evidence>
<gene>
    <name evidence="2" type="ORF">PPSIR1_03383</name>
</gene>
<feature type="compositionally biased region" description="Acidic residues" evidence="1">
    <location>
        <begin position="9"/>
        <end position="53"/>
    </location>
</feature>
<name>A6G5D6_9BACT</name>
<proteinExistence type="predicted"/>
<feature type="region of interest" description="Disordered" evidence="1">
    <location>
        <begin position="1"/>
        <end position="66"/>
    </location>
</feature>
<dbReference type="EMBL" id="ABCS01000025">
    <property type="protein sequence ID" value="EDM78879.1"/>
    <property type="molecule type" value="Genomic_DNA"/>
</dbReference>
<protein>
    <submittedName>
        <fullName evidence="2">Uncharacterized protein</fullName>
    </submittedName>
</protein>
<dbReference type="Proteomes" id="UP000005801">
    <property type="component" value="Unassembled WGS sequence"/>
</dbReference>
<accession>A6G5D6</accession>
<sequence length="334" mass="34098">MTACTDDGGSNDDEVGDDTESTTEDGTDDTTDDTTEDTTDDATEDAETTETETDTTGGAECPQHDPIEGAAVGEACSTNEDCSTQVCLQFQASPPVEGTCEETPADCNTRTYGRVLDFASGEVVEGIEVRAEAALTAAGDPEGAAGLITATSDANGQFDATSTEPLAAPIGLVALTSGEGYFITATGLASPVGSTEYGPATTQRDIWAVPEASLTEWSGYLEADPEFENYLPLGVAGGVVGRVRDLNTGDPVAGAVVVPTEPDSSNAVLRYLNEAGDGFTDTETSSNGIFVLIQPGLGEEFDVEIGGVAQDLVARAGSATAGGAIFTLIFNATP</sequence>
<reference evidence="2 3" key="1">
    <citation type="submission" date="2007-06" db="EMBL/GenBank/DDBJ databases">
        <authorList>
            <person name="Shimkets L."/>
            <person name="Ferriera S."/>
            <person name="Johnson J."/>
            <person name="Kravitz S."/>
            <person name="Beeson K."/>
            <person name="Sutton G."/>
            <person name="Rogers Y.-H."/>
            <person name="Friedman R."/>
            <person name="Frazier M."/>
            <person name="Venter J.C."/>
        </authorList>
    </citation>
    <scope>NUCLEOTIDE SEQUENCE [LARGE SCALE GENOMIC DNA]</scope>
    <source>
        <strain evidence="2 3">SIR-1</strain>
    </source>
</reference>
<evidence type="ECO:0000313" key="2">
    <source>
        <dbReference type="EMBL" id="EDM78879.1"/>
    </source>
</evidence>
<evidence type="ECO:0000256" key="1">
    <source>
        <dbReference type="SAM" id="MobiDB-lite"/>
    </source>
</evidence>
<keyword evidence="3" id="KW-1185">Reference proteome</keyword>
<comment type="caution">
    <text evidence="2">The sequence shown here is derived from an EMBL/GenBank/DDBJ whole genome shotgun (WGS) entry which is preliminary data.</text>
</comment>
<organism evidence="2 3">
    <name type="scientific">Plesiocystis pacifica SIR-1</name>
    <dbReference type="NCBI Taxonomy" id="391625"/>
    <lineage>
        <taxon>Bacteria</taxon>
        <taxon>Pseudomonadati</taxon>
        <taxon>Myxococcota</taxon>
        <taxon>Polyangia</taxon>
        <taxon>Nannocystales</taxon>
        <taxon>Nannocystaceae</taxon>
        <taxon>Plesiocystis</taxon>
    </lineage>
</organism>